<dbReference type="RefSeq" id="WP_377370658.1">
    <property type="nucleotide sequence ID" value="NZ_JAOTJD010000028.1"/>
</dbReference>
<proteinExistence type="predicted"/>
<dbReference type="SUPFAM" id="SSF53448">
    <property type="entry name" value="Nucleotide-diphospho-sugar transferases"/>
    <property type="match status" value="1"/>
</dbReference>
<dbReference type="Proteomes" id="UP001598130">
    <property type="component" value="Unassembled WGS sequence"/>
</dbReference>
<protein>
    <submittedName>
        <fullName evidence="1">Uncharacterized protein</fullName>
    </submittedName>
</protein>
<name>A0ABW6CWA9_9CAUL</name>
<accession>A0ABW6CWA9</accession>
<organism evidence="1 2">
    <name type="scientific">Phenylobacterium ferrooxidans</name>
    <dbReference type="NCBI Taxonomy" id="2982689"/>
    <lineage>
        <taxon>Bacteria</taxon>
        <taxon>Pseudomonadati</taxon>
        <taxon>Pseudomonadota</taxon>
        <taxon>Alphaproteobacteria</taxon>
        <taxon>Caulobacterales</taxon>
        <taxon>Caulobacteraceae</taxon>
        <taxon>Phenylobacterium</taxon>
    </lineage>
</organism>
<keyword evidence="2" id="KW-1185">Reference proteome</keyword>
<dbReference type="Gene3D" id="3.90.550.10">
    <property type="entry name" value="Spore Coat Polysaccharide Biosynthesis Protein SpsA, Chain A"/>
    <property type="match status" value="1"/>
</dbReference>
<comment type="caution">
    <text evidence="1">The sequence shown here is derived from an EMBL/GenBank/DDBJ whole genome shotgun (WGS) entry which is preliminary data.</text>
</comment>
<evidence type="ECO:0000313" key="2">
    <source>
        <dbReference type="Proteomes" id="UP001598130"/>
    </source>
</evidence>
<sequence>MFFLESPADEVSPGHRNAIVTVLVGQAYVETWRVMCEANWRAYAERWGFDLIVIAHLPDASPRGRGRSPAWQKLLVLDQPWSGVYERIVWIDADIVIAAHAPDILREVPDPAKVGASLSGAQFSEAEKHIYFERLHNLVVEPQLAPLAWRFTEENGFSESEIDGEGAPMLNTGVLVMSPQHHNGLLLEIYASESASRLYEQPLLSREIHRAGLLVPITPRFNWVIHERRILDFAEIETVEHPEVWRLINHLRNELSKAYFLHFAGSMSIMQHLAHLSQETGEPWWKAQRPASA</sequence>
<evidence type="ECO:0000313" key="1">
    <source>
        <dbReference type="EMBL" id="MFD3265183.1"/>
    </source>
</evidence>
<gene>
    <name evidence="1" type="ORF">OCL97_14590</name>
</gene>
<dbReference type="EMBL" id="JAOTJD010000028">
    <property type="protein sequence ID" value="MFD3265183.1"/>
    <property type="molecule type" value="Genomic_DNA"/>
</dbReference>
<reference evidence="1 2" key="1">
    <citation type="submission" date="2022-09" db="EMBL/GenBank/DDBJ databases">
        <title>New species of Phenylobacterium.</title>
        <authorList>
            <person name="Mieszkin S."/>
        </authorList>
    </citation>
    <scope>NUCLEOTIDE SEQUENCE [LARGE SCALE GENOMIC DNA]</scope>
    <source>
        <strain evidence="1 2">HK31-G</strain>
    </source>
</reference>
<dbReference type="InterPro" id="IPR029044">
    <property type="entry name" value="Nucleotide-diphossugar_trans"/>
</dbReference>